<accession>A0A369THB7</accession>
<name>A0A369THB7_9RHOB</name>
<feature type="transmembrane region" description="Helical" evidence="1">
    <location>
        <begin position="12"/>
        <end position="35"/>
    </location>
</feature>
<keyword evidence="3" id="KW-1185">Reference proteome</keyword>
<evidence type="ECO:0000313" key="2">
    <source>
        <dbReference type="EMBL" id="RDD64630.1"/>
    </source>
</evidence>
<dbReference type="Proteomes" id="UP000253977">
    <property type="component" value="Unassembled WGS sequence"/>
</dbReference>
<keyword evidence="1" id="KW-1133">Transmembrane helix</keyword>
<evidence type="ECO:0000313" key="3">
    <source>
        <dbReference type="Proteomes" id="UP000253977"/>
    </source>
</evidence>
<proteinExistence type="predicted"/>
<organism evidence="2 3">
    <name type="scientific">Thalassococcus profundi</name>
    <dbReference type="NCBI Taxonomy" id="2282382"/>
    <lineage>
        <taxon>Bacteria</taxon>
        <taxon>Pseudomonadati</taxon>
        <taxon>Pseudomonadota</taxon>
        <taxon>Alphaproteobacteria</taxon>
        <taxon>Rhodobacterales</taxon>
        <taxon>Roseobacteraceae</taxon>
        <taxon>Thalassococcus</taxon>
    </lineage>
</organism>
<evidence type="ECO:0000256" key="1">
    <source>
        <dbReference type="SAM" id="Phobius"/>
    </source>
</evidence>
<keyword evidence="1" id="KW-0472">Membrane</keyword>
<comment type="caution">
    <text evidence="2">The sequence shown here is derived from an EMBL/GenBank/DDBJ whole genome shotgun (WGS) entry which is preliminary data.</text>
</comment>
<keyword evidence="1" id="KW-0812">Transmembrane</keyword>
<reference evidence="2 3" key="1">
    <citation type="submission" date="2018-07" db="EMBL/GenBank/DDBJ databases">
        <title>Thalassococcus profundi sp. nov., a marine bacterium isolated from deep seawater of Okinawa Trough.</title>
        <authorList>
            <person name="Yu M."/>
        </authorList>
    </citation>
    <scope>NUCLEOTIDE SEQUENCE [LARGE SCALE GENOMIC DNA]</scope>
    <source>
        <strain evidence="2 3">WRAS1</strain>
    </source>
</reference>
<protein>
    <submittedName>
        <fullName evidence="2">Uncharacterized protein</fullName>
    </submittedName>
</protein>
<dbReference type="EMBL" id="QPMK01000019">
    <property type="protein sequence ID" value="RDD64630.1"/>
    <property type="molecule type" value="Genomic_DNA"/>
</dbReference>
<gene>
    <name evidence="2" type="ORF">DU478_18860</name>
</gene>
<sequence length="240" mass="27049">MWEWMKDNVTTLQVLVSLLSTGVWIAYLHVFVASFKRQTRSSLLITRVGGRDLNGRCIVSNMGSEPAYLLDVLAEFQADQEVMTVSIVDRLELWDTSSDVSSGVSAVGPITSGSYVDIGRFEDFFNRARKKMGKPNVTEETQCLKLIAIAATSQARDLIAAYRNFEFKTVDKNGTVHVMPVEVEARQVKSRRKRKQLTALLQDLQNNETLSRDVIPEVGERSGWREGLRAAWHGVRGRDR</sequence>
<dbReference type="AlphaFoldDB" id="A0A369THB7"/>